<keyword evidence="6 7" id="KW-0472">Membrane</keyword>
<dbReference type="GO" id="GO:0034040">
    <property type="term" value="F:ATPase-coupled lipid transmembrane transporter activity"/>
    <property type="evidence" value="ECO:0007669"/>
    <property type="project" value="TreeGrafter"/>
</dbReference>
<keyword evidence="3" id="KW-0547">Nucleotide-binding</keyword>
<dbReference type="InterPro" id="IPR003439">
    <property type="entry name" value="ABC_transporter-like_ATP-bd"/>
</dbReference>
<dbReference type="GO" id="GO:0005524">
    <property type="term" value="F:ATP binding"/>
    <property type="evidence" value="ECO:0007669"/>
    <property type="project" value="UniProtKB-KW"/>
</dbReference>
<dbReference type="PANTHER" id="PTHR24221">
    <property type="entry name" value="ATP-BINDING CASSETTE SUB-FAMILY B"/>
    <property type="match status" value="1"/>
</dbReference>
<evidence type="ECO:0000256" key="4">
    <source>
        <dbReference type="ARBA" id="ARBA00022840"/>
    </source>
</evidence>
<dbReference type="NCBIfam" id="NF007813">
    <property type="entry name" value="PRK10522.1"/>
    <property type="match status" value="1"/>
</dbReference>
<comment type="subcellular location">
    <subcellularLocation>
        <location evidence="1">Cell membrane</location>
        <topology evidence="1">Multi-pass membrane protein</topology>
    </subcellularLocation>
</comment>
<dbReference type="PANTHER" id="PTHR24221:SF654">
    <property type="entry name" value="ATP-BINDING CASSETTE SUB-FAMILY B MEMBER 6"/>
    <property type="match status" value="1"/>
</dbReference>
<dbReference type="InterPro" id="IPR005898">
    <property type="entry name" value="Cyc_pep_transpt_SyrD/YojI"/>
</dbReference>
<dbReference type="RefSeq" id="WP_039651160.1">
    <property type="nucleotide sequence ID" value="NZ_CP007770.1"/>
</dbReference>
<proteinExistence type="predicted"/>
<dbReference type="GO" id="GO:0015833">
    <property type="term" value="P:peptide transport"/>
    <property type="evidence" value="ECO:0007669"/>
    <property type="project" value="InterPro"/>
</dbReference>
<dbReference type="InterPro" id="IPR011527">
    <property type="entry name" value="ABC1_TM_dom"/>
</dbReference>
<dbReference type="KEGG" id="cis:CINS_1466"/>
<evidence type="ECO:0000256" key="3">
    <source>
        <dbReference type="ARBA" id="ARBA00022741"/>
    </source>
</evidence>
<accession>A0A0A8H678</accession>
<evidence type="ECO:0000256" key="5">
    <source>
        <dbReference type="ARBA" id="ARBA00022989"/>
    </source>
</evidence>
<dbReference type="Gene3D" id="3.40.50.300">
    <property type="entry name" value="P-loop containing nucleotide triphosphate hydrolases"/>
    <property type="match status" value="1"/>
</dbReference>
<dbReference type="SUPFAM" id="SSF90123">
    <property type="entry name" value="ABC transporter transmembrane region"/>
    <property type="match status" value="1"/>
</dbReference>
<dbReference type="PROSITE" id="PS50929">
    <property type="entry name" value="ABC_TM1F"/>
    <property type="match status" value="1"/>
</dbReference>
<organism evidence="10 11">
    <name type="scientific">Campylobacter insulaenigrae NCTC 12927</name>
    <dbReference type="NCBI Taxonomy" id="1031564"/>
    <lineage>
        <taxon>Bacteria</taxon>
        <taxon>Pseudomonadati</taxon>
        <taxon>Campylobacterota</taxon>
        <taxon>Epsilonproteobacteria</taxon>
        <taxon>Campylobacterales</taxon>
        <taxon>Campylobacteraceae</taxon>
        <taxon>Campylobacter</taxon>
    </lineage>
</organism>
<keyword evidence="4 10" id="KW-0067">ATP-binding</keyword>
<dbReference type="Pfam" id="PF00664">
    <property type="entry name" value="ABC_membrane"/>
    <property type="match status" value="1"/>
</dbReference>
<dbReference type="GO" id="GO:1904680">
    <property type="term" value="F:peptide transmembrane transporter activity"/>
    <property type="evidence" value="ECO:0007669"/>
    <property type="project" value="InterPro"/>
</dbReference>
<dbReference type="CDD" id="cd03228">
    <property type="entry name" value="ABCC_MRP_Like"/>
    <property type="match status" value="1"/>
</dbReference>
<evidence type="ECO:0000256" key="6">
    <source>
        <dbReference type="ARBA" id="ARBA00023136"/>
    </source>
</evidence>
<evidence type="ECO:0000259" key="9">
    <source>
        <dbReference type="PROSITE" id="PS50929"/>
    </source>
</evidence>
<dbReference type="SMART" id="SM00382">
    <property type="entry name" value="AAA"/>
    <property type="match status" value="1"/>
</dbReference>
<evidence type="ECO:0000256" key="1">
    <source>
        <dbReference type="ARBA" id="ARBA00004651"/>
    </source>
</evidence>
<dbReference type="SUPFAM" id="SSF52540">
    <property type="entry name" value="P-loop containing nucleoside triphosphate hydrolases"/>
    <property type="match status" value="1"/>
</dbReference>
<feature type="transmembrane region" description="Helical" evidence="7">
    <location>
        <begin position="149"/>
        <end position="167"/>
    </location>
</feature>
<dbReference type="InterPro" id="IPR017871">
    <property type="entry name" value="ABC_transporter-like_CS"/>
</dbReference>
<feature type="domain" description="ABC transporter" evidence="8">
    <location>
        <begin position="323"/>
        <end position="540"/>
    </location>
</feature>
<dbReference type="EMBL" id="CP007770">
    <property type="protein sequence ID" value="AJC88409.1"/>
    <property type="molecule type" value="Genomic_DNA"/>
</dbReference>
<dbReference type="STRING" id="1031564.CINS_1466"/>
<dbReference type="AlphaFoldDB" id="A0A0A8H678"/>
<dbReference type="Proteomes" id="UP000031163">
    <property type="component" value="Chromosome"/>
</dbReference>
<keyword evidence="5 7" id="KW-1133">Transmembrane helix</keyword>
<dbReference type="PROSITE" id="PS00211">
    <property type="entry name" value="ABC_TRANSPORTER_1"/>
    <property type="match status" value="1"/>
</dbReference>
<evidence type="ECO:0000259" key="8">
    <source>
        <dbReference type="PROSITE" id="PS50893"/>
    </source>
</evidence>
<dbReference type="HOGENOM" id="CLU_023671_1_0_7"/>
<feature type="domain" description="ABC transmembrane type-1" evidence="9">
    <location>
        <begin position="15"/>
        <end position="291"/>
    </location>
</feature>
<dbReference type="GO" id="GO:0005886">
    <property type="term" value="C:plasma membrane"/>
    <property type="evidence" value="ECO:0007669"/>
    <property type="project" value="UniProtKB-SubCell"/>
</dbReference>
<keyword evidence="2 7" id="KW-0812">Transmembrane</keyword>
<dbReference type="InterPro" id="IPR003593">
    <property type="entry name" value="AAA+_ATPase"/>
</dbReference>
<reference evidence="10 11" key="1">
    <citation type="journal article" date="2014" name="Genome Biol. Evol.">
        <title>Comparative Genomics of the Campylobacter lari Group.</title>
        <authorList>
            <person name="Miller W.G."/>
            <person name="Yee E."/>
            <person name="Chapman M.H."/>
            <person name="Smith T.P."/>
            <person name="Bono J.L."/>
            <person name="Huynh S."/>
            <person name="Parker C.T."/>
            <person name="Vandamme P."/>
            <person name="Luong K."/>
            <person name="Korlach J."/>
        </authorList>
    </citation>
    <scope>NUCLEOTIDE SEQUENCE [LARGE SCALE GENOMIC DNA]</scope>
    <source>
        <strain evidence="10 11">NCTC 12927</strain>
    </source>
</reference>
<dbReference type="InterPro" id="IPR027417">
    <property type="entry name" value="P-loop_NTPase"/>
</dbReference>
<feature type="transmembrane region" description="Helical" evidence="7">
    <location>
        <begin position="51"/>
        <end position="76"/>
    </location>
</feature>
<sequence>MSFILTLFKENKIKIFIFLFFSIITSLIGVLTLVFINEFLLKSNLENPNIIVYFAFLLILFFLSSSFVEISLSSFGQKFIFKMQRRVVKQILDTSILNILNTTKARILASLNNDVRSISFGLLRFPEFIQSSVLIFCTSAYIAYLSFEIFLLCFVWIVFVFVINHFLMSKVYFYFKRARENDDALQKNYQNILQGHNELTLNPLRAKQYYESEFEFNALKKKKNSTIGNVLHILSNNWSNSAMLALVGVEFYIVLTYKLTGIENATTIALSILFLRTPLVSMIGSFPTILMAKIALDKIAKLNLQEYRQDFKIINKKIQWKKIVFKDVCFAYGEKFSLKPINFELQKGDTVFLIGKNGSGKSTFSMILAGLFTNFNGKLYLDNEEINLKNIYKYRALISAIFSDFHLFTKILRDENFLEEDLKYWLEILELDEKIELIEDNFSTIKLSAGQKKRLAMLVALLEKKDILILDEWAADQDPMFRKFFYQKLLPLLKQKGITIFAITHDDTYFDIADRILLAQDGYIQELQGDIKNIAKNVVEKF</sequence>
<dbReference type="InterPro" id="IPR036640">
    <property type="entry name" value="ABC1_TM_sf"/>
</dbReference>
<feature type="transmembrane region" description="Helical" evidence="7">
    <location>
        <begin position="15"/>
        <end position="36"/>
    </location>
</feature>
<dbReference type="GO" id="GO:0016887">
    <property type="term" value="F:ATP hydrolysis activity"/>
    <property type="evidence" value="ECO:0007669"/>
    <property type="project" value="InterPro"/>
</dbReference>
<protein>
    <submittedName>
        <fullName evidence="10">Multidrug ABC transporter, membrane protein/ATP-binding protein</fullName>
    </submittedName>
</protein>
<evidence type="ECO:0000256" key="7">
    <source>
        <dbReference type="SAM" id="Phobius"/>
    </source>
</evidence>
<evidence type="ECO:0000313" key="10">
    <source>
        <dbReference type="EMBL" id="AJC88409.1"/>
    </source>
</evidence>
<dbReference type="Gene3D" id="1.20.1560.10">
    <property type="entry name" value="ABC transporter type 1, transmembrane domain"/>
    <property type="match status" value="1"/>
</dbReference>
<evidence type="ECO:0000313" key="11">
    <source>
        <dbReference type="Proteomes" id="UP000031163"/>
    </source>
</evidence>
<gene>
    <name evidence="10" type="ORF">CINS_1466</name>
</gene>
<dbReference type="NCBIfam" id="TIGR01194">
    <property type="entry name" value="cyc_pep_trnsptr"/>
    <property type="match status" value="1"/>
</dbReference>
<dbReference type="GeneID" id="74432244"/>
<name>A0A0A8H678_9BACT</name>
<evidence type="ECO:0000256" key="2">
    <source>
        <dbReference type="ARBA" id="ARBA00022692"/>
    </source>
</evidence>
<dbReference type="PROSITE" id="PS50893">
    <property type="entry name" value="ABC_TRANSPORTER_2"/>
    <property type="match status" value="1"/>
</dbReference>
<dbReference type="Pfam" id="PF00005">
    <property type="entry name" value="ABC_tran"/>
    <property type="match status" value="1"/>
</dbReference>
<dbReference type="InterPro" id="IPR039421">
    <property type="entry name" value="Type_1_exporter"/>
</dbReference>
<dbReference type="GO" id="GO:0140359">
    <property type="term" value="F:ABC-type transporter activity"/>
    <property type="evidence" value="ECO:0007669"/>
    <property type="project" value="InterPro"/>
</dbReference>